<dbReference type="EMBL" id="ACPB03017648">
    <property type="status" value="NOT_ANNOTATED_CDS"/>
    <property type="molecule type" value="Genomic_DNA"/>
</dbReference>
<reference evidence="1" key="1">
    <citation type="submission" date="2015-05" db="UniProtKB">
        <authorList>
            <consortium name="EnsemblMetazoa"/>
        </authorList>
    </citation>
    <scope>IDENTIFICATION</scope>
</reference>
<evidence type="ECO:0000313" key="2">
    <source>
        <dbReference type="Proteomes" id="UP000015103"/>
    </source>
</evidence>
<dbReference type="GeneID" id="141458110"/>
<dbReference type="HOGENOM" id="CLU_1751974_0_0_1"/>
<keyword evidence="2" id="KW-1185">Reference proteome</keyword>
<sequence>MQIQTGVLPLSVRREEAAIGLYERVKRLGIVYWDDYRPACQRLKTQKCFTFKAEELITRSCLDFKERLHFPKQTTNTYSLYRARGYLHLLHMVRKNETTTLELKAAALETIHTRFPTPPWKHVYTDGSALDARGNAGAGVFTSDFQIAEPVGRFCSNFDGEVKAVL</sequence>
<dbReference type="Proteomes" id="UP000015103">
    <property type="component" value="Unassembled WGS sequence"/>
</dbReference>
<accession>T1I1Z9</accession>
<proteinExistence type="predicted"/>
<dbReference type="VEuPathDB" id="VectorBase:RPRC010319"/>
<dbReference type="AlphaFoldDB" id="T1I1Z9"/>
<protein>
    <recommendedName>
        <fullName evidence="3">RNase H type-1 domain-containing protein</fullName>
    </recommendedName>
</protein>
<evidence type="ECO:0000313" key="1">
    <source>
        <dbReference type="EnsemblMetazoa" id="RPRC010319-PA"/>
    </source>
</evidence>
<dbReference type="OMA" id="CGIHENH"/>
<organism evidence="1 2">
    <name type="scientific">Rhodnius prolixus</name>
    <name type="common">Triatomid bug</name>
    <dbReference type="NCBI Taxonomy" id="13249"/>
    <lineage>
        <taxon>Eukaryota</taxon>
        <taxon>Metazoa</taxon>
        <taxon>Ecdysozoa</taxon>
        <taxon>Arthropoda</taxon>
        <taxon>Hexapoda</taxon>
        <taxon>Insecta</taxon>
        <taxon>Pterygota</taxon>
        <taxon>Neoptera</taxon>
        <taxon>Paraneoptera</taxon>
        <taxon>Hemiptera</taxon>
        <taxon>Heteroptera</taxon>
        <taxon>Panheteroptera</taxon>
        <taxon>Cimicomorpha</taxon>
        <taxon>Reduviidae</taxon>
        <taxon>Triatominae</taxon>
        <taxon>Rhodnius</taxon>
    </lineage>
</organism>
<dbReference type="STRING" id="13249.T1I1Z9"/>
<dbReference type="EnsemblMetazoa" id="RPRC010319-RA">
    <property type="protein sequence ID" value="RPRC010319-PA"/>
    <property type="gene ID" value="RPRC010319"/>
</dbReference>
<evidence type="ECO:0008006" key="3">
    <source>
        <dbReference type="Google" id="ProtNLM"/>
    </source>
</evidence>
<dbReference type="RefSeq" id="XP_073991810.1">
    <property type="nucleotide sequence ID" value="XM_074135709.1"/>
</dbReference>
<dbReference type="InParanoid" id="T1I1Z9"/>
<name>T1I1Z9_RHOPR</name>